<feature type="region of interest" description="Disordered" evidence="1">
    <location>
        <begin position="1"/>
        <end position="43"/>
    </location>
</feature>
<protein>
    <submittedName>
        <fullName evidence="2">Uncharacterized protein</fullName>
    </submittedName>
</protein>
<feature type="region of interest" description="Disordered" evidence="1">
    <location>
        <begin position="171"/>
        <end position="215"/>
    </location>
</feature>
<feature type="compositionally biased region" description="Basic and acidic residues" evidence="1">
    <location>
        <begin position="194"/>
        <end position="209"/>
    </location>
</feature>
<gene>
    <name evidence="2" type="ORF">QBC47DRAFT_410172</name>
</gene>
<sequence length="215" mass="23617">MSASPHPGSKIEMPLMTADATTTRRRSRSWFSKTSRNVPKDTEASAVDVINWSSGESEGSAARAALLACSHLWATPFPSGEATRISTPPLKPRSLFFDVNPMELQQGPETEPPIPKQRPRGRSETRKPREWWDSPPKSMTRTTTVAVEACYQLPKADLFEFDVSEHLPTSPMCPAHPKNKSGGKGVCVYHGRRKTGENSKEAGVQEKDTAASTPE</sequence>
<feature type="region of interest" description="Disordered" evidence="1">
    <location>
        <begin position="103"/>
        <end position="138"/>
    </location>
</feature>
<keyword evidence="3" id="KW-1185">Reference proteome</keyword>
<comment type="caution">
    <text evidence="2">The sequence shown here is derived from an EMBL/GenBank/DDBJ whole genome shotgun (WGS) entry which is preliminary data.</text>
</comment>
<proteinExistence type="predicted"/>
<dbReference type="EMBL" id="MU839828">
    <property type="protein sequence ID" value="KAK1759422.1"/>
    <property type="molecule type" value="Genomic_DNA"/>
</dbReference>
<evidence type="ECO:0000313" key="3">
    <source>
        <dbReference type="Proteomes" id="UP001239445"/>
    </source>
</evidence>
<dbReference type="Proteomes" id="UP001239445">
    <property type="component" value="Unassembled WGS sequence"/>
</dbReference>
<feature type="compositionally biased region" description="Basic and acidic residues" evidence="1">
    <location>
        <begin position="121"/>
        <end position="132"/>
    </location>
</feature>
<reference evidence="2" key="1">
    <citation type="submission" date="2023-06" db="EMBL/GenBank/DDBJ databases">
        <title>Genome-scale phylogeny and comparative genomics of the fungal order Sordariales.</title>
        <authorList>
            <consortium name="Lawrence Berkeley National Laboratory"/>
            <person name="Hensen N."/>
            <person name="Bonometti L."/>
            <person name="Westerberg I."/>
            <person name="Brannstrom I.O."/>
            <person name="Guillou S."/>
            <person name="Cros-Aarteil S."/>
            <person name="Calhoun S."/>
            <person name="Haridas S."/>
            <person name="Kuo A."/>
            <person name="Mondo S."/>
            <person name="Pangilinan J."/>
            <person name="Riley R."/>
            <person name="Labutti K."/>
            <person name="Andreopoulos B."/>
            <person name="Lipzen A."/>
            <person name="Chen C."/>
            <person name="Yanf M."/>
            <person name="Daum C."/>
            <person name="Ng V."/>
            <person name="Clum A."/>
            <person name="Steindorff A."/>
            <person name="Ohm R."/>
            <person name="Martin F."/>
            <person name="Silar P."/>
            <person name="Natvig D."/>
            <person name="Lalanne C."/>
            <person name="Gautier V."/>
            <person name="Ament-Velasquez S.L."/>
            <person name="Kruys A."/>
            <person name="Hutchinson M.I."/>
            <person name="Powell A.J."/>
            <person name="Barry K."/>
            <person name="Miller A.N."/>
            <person name="Grigoriev I.V."/>
            <person name="Debuchy R."/>
            <person name="Gladieux P."/>
            <person name="Thoren M.H."/>
            <person name="Johannesson H."/>
        </authorList>
    </citation>
    <scope>NUCLEOTIDE SEQUENCE</scope>
    <source>
        <strain evidence="2">PSN4</strain>
    </source>
</reference>
<evidence type="ECO:0000256" key="1">
    <source>
        <dbReference type="SAM" id="MobiDB-lite"/>
    </source>
</evidence>
<evidence type="ECO:0000313" key="2">
    <source>
        <dbReference type="EMBL" id="KAK1759422.1"/>
    </source>
</evidence>
<dbReference type="AlphaFoldDB" id="A0AAJ0BK52"/>
<accession>A0AAJ0BK52</accession>
<organism evidence="2 3">
    <name type="scientific">Echria macrotheca</name>
    <dbReference type="NCBI Taxonomy" id="438768"/>
    <lineage>
        <taxon>Eukaryota</taxon>
        <taxon>Fungi</taxon>
        <taxon>Dikarya</taxon>
        <taxon>Ascomycota</taxon>
        <taxon>Pezizomycotina</taxon>
        <taxon>Sordariomycetes</taxon>
        <taxon>Sordariomycetidae</taxon>
        <taxon>Sordariales</taxon>
        <taxon>Schizotheciaceae</taxon>
        <taxon>Echria</taxon>
    </lineage>
</organism>
<name>A0AAJ0BK52_9PEZI</name>